<evidence type="ECO:0000313" key="18">
    <source>
        <dbReference type="EMBL" id="GMH14656.1"/>
    </source>
</evidence>
<reference evidence="18" key="1">
    <citation type="submission" date="2023-05" db="EMBL/GenBank/DDBJ databases">
        <title>Nepenthes gracilis genome sequencing.</title>
        <authorList>
            <person name="Fukushima K."/>
        </authorList>
    </citation>
    <scope>NUCLEOTIDE SEQUENCE</scope>
    <source>
        <strain evidence="18">SING2019-196</strain>
    </source>
</reference>
<evidence type="ECO:0000256" key="3">
    <source>
        <dbReference type="ARBA" id="ARBA00004906"/>
    </source>
</evidence>
<keyword evidence="7" id="KW-0479">Metal-binding</keyword>
<comment type="pathway">
    <text evidence="3">Protein modification; protein ubiquitination.</text>
</comment>
<dbReference type="GO" id="GO:0008270">
    <property type="term" value="F:zinc ion binding"/>
    <property type="evidence" value="ECO:0007669"/>
    <property type="project" value="UniProtKB-KW"/>
</dbReference>
<keyword evidence="6 16" id="KW-0812">Transmembrane</keyword>
<dbReference type="EMBL" id="BSYO01000014">
    <property type="protein sequence ID" value="GMH14656.1"/>
    <property type="molecule type" value="Genomic_DNA"/>
</dbReference>
<dbReference type="GO" id="GO:0061630">
    <property type="term" value="F:ubiquitin protein ligase activity"/>
    <property type="evidence" value="ECO:0007669"/>
    <property type="project" value="UniProtKB-EC"/>
</dbReference>
<accession>A0AAD3XSD7</accession>
<keyword evidence="12 16" id="KW-0472">Membrane</keyword>
<dbReference type="InterPro" id="IPR053238">
    <property type="entry name" value="RING-H2_zinc_finger"/>
</dbReference>
<evidence type="ECO:0000256" key="5">
    <source>
        <dbReference type="ARBA" id="ARBA00022679"/>
    </source>
</evidence>
<feature type="domain" description="RING-type" evidence="17">
    <location>
        <begin position="146"/>
        <end position="188"/>
    </location>
</feature>
<keyword evidence="11 16" id="KW-1133">Transmembrane helix</keyword>
<gene>
    <name evidence="18" type="ORF">Nepgr_016497</name>
</gene>
<evidence type="ECO:0000256" key="13">
    <source>
        <dbReference type="ARBA" id="ARBA00024209"/>
    </source>
</evidence>
<proteinExistence type="inferred from homology"/>
<dbReference type="Gene3D" id="3.30.40.10">
    <property type="entry name" value="Zinc/RING finger domain, C3HC4 (zinc finger)"/>
    <property type="match status" value="1"/>
</dbReference>
<protein>
    <recommendedName>
        <fullName evidence="4">RING-type E3 ubiquitin transferase</fullName>
        <ecNumber evidence="4">2.3.2.27</ecNumber>
    </recommendedName>
</protein>
<evidence type="ECO:0000256" key="7">
    <source>
        <dbReference type="ARBA" id="ARBA00022723"/>
    </source>
</evidence>
<dbReference type="InterPro" id="IPR001841">
    <property type="entry name" value="Znf_RING"/>
</dbReference>
<dbReference type="SUPFAM" id="SSF57850">
    <property type="entry name" value="RING/U-box"/>
    <property type="match status" value="1"/>
</dbReference>
<evidence type="ECO:0000313" key="19">
    <source>
        <dbReference type="Proteomes" id="UP001279734"/>
    </source>
</evidence>
<organism evidence="18 19">
    <name type="scientific">Nepenthes gracilis</name>
    <name type="common">Slender pitcher plant</name>
    <dbReference type="NCBI Taxonomy" id="150966"/>
    <lineage>
        <taxon>Eukaryota</taxon>
        <taxon>Viridiplantae</taxon>
        <taxon>Streptophyta</taxon>
        <taxon>Embryophyta</taxon>
        <taxon>Tracheophyta</taxon>
        <taxon>Spermatophyta</taxon>
        <taxon>Magnoliopsida</taxon>
        <taxon>eudicotyledons</taxon>
        <taxon>Gunneridae</taxon>
        <taxon>Pentapetalae</taxon>
        <taxon>Caryophyllales</taxon>
        <taxon>Nepenthaceae</taxon>
        <taxon>Nepenthes</taxon>
    </lineage>
</organism>
<dbReference type="PROSITE" id="PS50089">
    <property type="entry name" value="ZF_RING_2"/>
    <property type="match status" value="1"/>
</dbReference>
<dbReference type="GO" id="GO:0016020">
    <property type="term" value="C:membrane"/>
    <property type="evidence" value="ECO:0007669"/>
    <property type="project" value="UniProtKB-SubCell"/>
</dbReference>
<evidence type="ECO:0000256" key="6">
    <source>
        <dbReference type="ARBA" id="ARBA00022692"/>
    </source>
</evidence>
<dbReference type="AlphaFoldDB" id="A0AAD3XSD7"/>
<feature type="transmembrane region" description="Helical" evidence="16">
    <location>
        <begin position="31"/>
        <end position="48"/>
    </location>
</feature>
<evidence type="ECO:0000256" key="10">
    <source>
        <dbReference type="ARBA" id="ARBA00022833"/>
    </source>
</evidence>
<dbReference type="FunFam" id="3.30.40.10:FF:000187">
    <property type="entry name" value="E3 ubiquitin-protein ligase ATL6"/>
    <property type="match status" value="1"/>
</dbReference>
<evidence type="ECO:0000256" key="15">
    <source>
        <dbReference type="SAM" id="MobiDB-lite"/>
    </source>
</evidence>
<evidence type="ECO:0000256" key="9">
    <source>
        <dbReference type="ARBA" id="ARBA00022786"/>
    </source>
</evidence>
<dbReference type="EC" id="2.3.2.27" evidence="4"/>
<evidence type="ECO:0000259" key="17">
    <source>
        <dbReference type="PROSITE" id="PS50089"/>
    </source>
</evidence>
<evidence type="ECO:0000256" key="2">
    <source>
        <dbReference type="ARBA" id="ARBA00004167"/>
    </source>
</evidence>
<dbReference type="CDD" id="cd16461">
    <property type="entry name" value="RING-H2_EL5-like"/>
    <property type="match status" value="1"/>
</dbReference>
<comment type="catalytic activity">
    <reaction evidence="1">
        <text>S-ubiquitinyl-[E2 ubiquitin-conjugating enzyme]-L-cysteine + [acceptor protein]-L-lysine = [E2 ubiquitin-conjugating enzyme]-L-cysteine + N(6)-ubiquitinyl-[acceptor protein]-L-lysine.</text>
        <dbReference type="EC" id="2.3.2.27"/>
    </reaction>
</comment>
<dbReference type="Proteomes" id="UP001279734">
    <property type="component" value="Unassembled WGS sequence"/>
</dbReference>
<evidence type="ECO:0000256" key="11">
    <source>
        <dbReference type="ARBA" id="ARBA00022989"/>
    </source>
</evidence>
<evidence type="ECO:0000256" key="12">
    <source>
        <dbReference type="ARBA" id="ARBA00023136"/>
    </source>
</evidence>
<evidence type="ECO:0000256" key="1">
    <source>
        <dbReference type="ARBA" id="ARBA00000900"/>
    </source>
</evidence>
<dbReference type="PANTHER" id="PTHR14155">
    <property type="entry name" value="RING FINGER DOMAIN-CONTAINING"/>
    <property type="match status" value="1"/>
</dbReference>
<sequence>MKIESMNSRRSIACPSSSLFTCELPHGISSLHLFISTFFFVCSPVLPISDALLETNSNNVDGSLNPTLAILLVIFLVFFFTGLLLLYISCCTDSPTHGGIVLPIVVARDGRGGHALGLDKSVIDGFPTFVYSAVTELKMGKGSLECAVCLSEFEDQETLRLLPKCNHIFHPDCINAWLAAHITCPLCRANVLSNSDGKELATGNESTQNRESDELATEDEIPQNQVQITVNEGQSREFEIAKGREMSNGRFPRSHSTGHSLIQPGQDCERFTLTLPEEVRKHLMLGAKLKRTASFVALPPV</sequence>
<feature type="region of interest" description="Disordered" evidence="15">
    <location>
        <begin position="197"/>
        <end position="221"/>
    </location>
</feature>
<dbReference type="PANTHER" id="PTHR14155:SF263">
    <property type="entry name" value="E3 UBIQUITIN-PROTEIN LIGASE ATL6"/>
    <property type="match status" value="1"/>
</dbReference>
<keyword evidence="10" id="KW-0862">Zinc</keyword>
<dbReference type="Pfam" id="PF13639">
    <property type="entry name" value="zf-RING_2"/>
    <property type="match status" value="1"/>
</dbReference>
<keyword evidence="9" id="KW-0833">Ubl conjugation pathway</keyword>
<keyword evidence="19" id="KW-1185">Reference proteome</keyword>
<comment type="subcellular location">
    <subcellularLocation>
        <location evidence="2">Membrane</location>
        <topology evidence="2">Single-pass membrane protein</topology>
    </subcellularLocation>
</comment>
<comment type="caution">
    <text evidence="18">The sequence shown here is derived from an EMBL/GenBank/DDBJ whole genome shotgun (WGS) entry which is preliminary data.</text>
</comment>
<keyword evidence="8 14" id="KW-0863">Zinc-finger</keyword>
<keyword evidence="5" id="KW-0808">Transferase</keyword>
<dbReference type="InterPro" id="IPR013083">
    <property type="entry name" value="Znf_RING/FYVE/PHD"/>
</dbReference>
<evidence type="ECO:0000256" key="14">
    <source>
        <dbReference type="PROSITE-ProRule" id="PRU00175"/>
    </source>
</evidence>
<comment type="similarity">
    <text evidence="13">Belongs to the RING-type zinc finger family. ATL subfamily.</text>
</comment>
<evidence type="ECO:0000256" key="4">
    <source>
        <dbReference type="ARBA" id="ARBA00012483"/>
    </source>
</evidence>
<evidence type="ECO:0000256" key="16">
    <source>
        <dbReference type="SAM" id="Phobius"/>
    </source>
</evidence>
<feature type="transmembrane region" description="Helical" evidence="16">
    <location>
        <begin position="68"/>
        <end position="88"/>
    </location>
</feature>
<evidence type="ECO:0000256" key="8">
    <source>
        <dbReference type="ARBA" id="ARBA00022771"/>
    </source>
</evidence>
<dbReference type="SMART" id="SM00184">
    <property type="entry name" value="RING"/>
    <property type="match status" value="1"/>
</dbReference>
<name>A0AAD3XSD7_NEPGR</name>